<evidence type="ECO:0000256" key="4">
    <source>
        <dbReference type="SAM" id="SignalP"/>
    </source>
</evidence>
<proteinExistence type="predicted"/>
<dbReference type="OrthoDB" id="239053at2759"/>
<accession>A0A9P0HLE4</accession>
<feature type="domain" description="Protein OS9-like" evidence="5">
    <location>
        <begin position="351"/>
        <end position="429"/>
    </location>
</feature>
<comment type="function">
    <text evidence="1">Probable lectin that binds selectively to improperly folded lumenal proteins. May function in endoplasmic reticulum quality control and endoplasmic reticulum-associated degradation (ERAD) of both non-glycosylated proteins and glycoproteins.</text>
</comment>
<organism evidence="6 7">
    <name type="scientific">Nezara viridula</name>
    <name type="common">Southern green stink bug</name>
    <name type="synonym">Cimex viridulus</name>
    <dbReference type="NCBI Taxonomy" id="85310"/>
    <lineage>
        <taxon>Eukaryota</taxon>
        <taxon>Metazoa</taxon>
        <taxon>Ecdysozoa</taxon>
        <taxon>Arthropoda</taxon>
        <taxon>Hexapoda</taxon>
        <taxon>Insecta</taxon>
        <taxon>Pterygota</taxon>
        <taxon>Neoptera</taxon>
        <taxon>Paraneoptera</taxon>
        <taxon>Hemiptera</taxon>
        <taxon>Heteroptera</taxon>
        <taxon>Panheteroptera</taxon>
        <taxon>Pentatomomorpha</taxon>
        <taxon>Pentatomoidea</taxon>
        <taxon>Pentatomidae</taxon>
        <taxon>Pentatominae</taxon>
        <taxon>Nezara</taxon>
    </lineage>
</organism>
<dbReference type="GO" id="GO:0030970">
    <property type="term" value="P:retrograde protein transport, ER to cytosol"/>
    <property type="evidence" value="ECO:0007669"/>
    <property type="project" value="TreeGrafter"/>
</dbReference>
<name>A0A9P0HLE4_NEZVI</name>
<evidence type="ECO:0000256" key="1">
    <source>
        <dbReference type="ARBA" id="ARBA00037585"/>
    </source>
</evidence>
<dbReference type="GO" id="GO:0030968">
    <property type="term" value="P:endoplasmic reticulum unfolded protein response"/>
    <property type="evidence" value="ECO:0007669"/>
    <property type="project" value="InterPro"/>
</dbReference>
<dbReference type="FunFam" id="2.70.130.10:FF:000001">
    <property type="entry name" value="Endoplasmic reticulum lectin 1"/>
    <property type="match status" value="1"/>
</dbReference>
<dbReference type="PANTHER" id="PTHR15414:SF0">
    <property type="entry name" value="ENDOPLASMIC RETICULUM LECTIN 1"/>
    <property type="match status" value="1"/>
</dbReference>
<reference evidence="6" key="1">
    <citation type="submission" date="2022-01" db="EMBL/GenBank/DDBJ databases">
        <authorList>
            <person name="King R."/>
        </authorList>
    </citation>
    <scope>NUCLEOTIDE SEQUENCE</scope>
</reference>
<evidence type="ECO:0000259" key="5">
    <source>
        <dbReference type="Pfam" id="PF07915"/>
    </source>
</evidence>
<keyword evidence="4" id="KW-0732">Signal</keyword>
<keyword evidence="7" id="KW-1185">Reference proteome</keyword>
<protein>
    <recommendedName>
        <fullName evidence="2">Endoplasmic reticulum lectin 1</fullName>
    </recommendedName>
    <alternativeName>
        <fullName evidence="3">ER lectin</fullName>
    </alternativeName>
</protein>
<dbReference type="Proteomes" id="UP001152798">
    <property type="component" value="Chromosome 5"/>
</dbReference>
<feature type="domain" description="Protein OS9-like" evidence="5">
    <location>
        <begin position="101"/>
        <end position="189"/>
    </location>
</feature>
<dbReference type="GO" id="GO:0005788">
    <property type="term" value="C:endoplasmic reticulum lumen"/>
    <property type="evidence" value="ECO:0007669"/>
    <property type="project" value="TreeGrafter"/>
</dbReference>
<gene>
    <name evidence="6" type="ORF">NEZAVI_LOCUS12394</name>
</gene>
<dbReference type="SUPFAM" id="SSF50911">
    <property type="entry name" value="Mannose 6-phosphate receptor domain"/>
    <property type="match status" value="2"/>
</dbReference>
<feature type="chain" id="PRO_5040400598" description="Endoplasmic reticulum lectin 1" evidence="4">
    <location>
        <begin position="20"/>
        <end position="487"/>
    </location>
</feature>
<feature type="signal peptide" evidence="4">
    <location>
        <begin position="1"/>
        <end position="19"/>
    </location>
</feature>
<dbReference type="Pfam" id="PF07915">
    <property type="entry name" value="PRKCSH"/>
    <property type="match status" value="2"/>
</dbReference>
<sequence length="487" mass="55594">MISSLTLLFLGAFLSLSECDLPPHFKGFDDSLLFKINWPGKDVDIFEKAEEDGEFMSVTTHEKEKYRCLLPTLKENEQNSDEDYTGPNPIELLSPAFETSSCSSLLESYWTYELCHGRYIRQYHEERDGKKFKLQEFILGRWDKAMTAKLSAEFDKEQAEGRPLVPPLKKLDGISLPYVQLNFTDGTLCDLNGKPRRTAVLYVCFAGTKNDIFVIKETSTCEYEVIVISSELCKHPKYRPKVTGENEITCRPLNGSPKKPMSLLQMETDAYKQRHYSSFGDPKSEKMFAVYSIDEYQDKVSKFIIDQDGRMQVRVELRPVDEPDLPSALEPPATTAPDVPMPVEQFLGGKECIEGGSGWWKYKFCYGKSVEQFHIEKLKDGSERRISISLGKFDIHSHLDWLKRNSHKRPKPLSSRTYVSHFYGGGDICESTGKPRETEVKLKCVEARGSVSIYLLEPYVCQYILGIESSLVCEFIDKVDENGLVKL</sequence>
<dbReference type="EMBL" id="OV725081">
    <property type="protein sequence ID" value="CAH1403879.1"/>
    <property type="molecule type" value="Genomic_DNA"/>
</dbReference>
<dbReference type="InterPro" id="IPR012913">
    <property type="entry name" value="OS9-like_dom"/>
</dbReference>
<dbReference type="AlphaFoldDB" id="A0A9P0HLE4"/>
<evidence type="ECO:0000313" key="6">
    <source>
        <dbReference type="EMBL" id="CAH1403879.1"/>
    </source>
</evidence>
<evidence type="ECO:0000313" key="7">
    <source>
        <dbReference type="Proteomes" id="UP001152798"/>
    </source>
</evidence>
<evidence type="ECO:0000256" key="3">
    <source>
        <dbReference type="ARBA" id="ARBA00041661"/>
    </source>
</evidence>
<dbReference type="InterPro" id="IPR045149">
    <property type="entry name" value="OS-9-like"/>
</dbReference>
<dbReference type="Gene3D" id="2.70.130.10">
    <property type="entry name" value="Mannose-6-phosphate receptor binding domain"/>
    <property type="match status" value="2"/>
</dbReference>
<evidence type="ECO:0000256" key="2">
    <source>
        <dbReference type="ARBA" id="ARBA00041108"/>
    </source>
</evidence>
<dbReference type="InterPro" id="IPR009011">
    <property type="entry name" value="Man6P_isomerase_rcpt-bd_dom_sf"/>
</dbReference>
<dbReference type="PANTHER" id="PTHR15414">
    <property type="entry name" value="OS-9-RELATED"/>
    <property type="match status" value="1"/>
</dbReference>